<dbReference type="EMBL" id="CM056806">
    <property type="protein sequence ID" value="KAJ8705011.1"/>
    <property type="molecule type" value="Genomic_DNA"/>
</dbReference>
<dbReference type="Proteomes" id="UP001231649">
    <property type="component" value="Chromosome 30"/>
</dbReference>
<protein>
    <submittedName>
        <fullName evidence="1">Uncharacterized protein</fullName>
    </submittedName>
</protein>
<reference evidence="1" key="1">
    <citation type="submission" date="2023-03" db="EMBL/GenBank/DDBJ databases">
        <title>Chromosome-level genomes of two armyworms, Mythimna separata and Mythimna loreyi, provide insights into the biosynthesis and reception of sex pheromones.</title>
        <authorList>
            <person name="Zhao H."/>
        </authorList>
    </citation>
    <scope>NUCLEOTIDE SEQUENCE</scope>
    <source>
        <strain evidence="1">BeijingLab</strain>
    </source>
</reference>
<name>A0ACC2Q044_9NEOP</name>
<sequence>MEKLPMCRICLVKNVRMYIVVGKHMQDLYELLTDVPFITEDTRPALACYFCYAKLKQCCRLQQQCREAEELFAEMMNEPNPSINRGQLEWFNGYVKTPVEIISTENFDQMEHVAIKEEPEIFEELEDIVEPKVEQQSDNNGYSDVEETPPQHYEYDLDVTEFKTEVEEQEVLEKKHEATDMEWTSAAKKSKEDTHRIQQEDEVPVKHIRTHTARLISTTKYTAQQTSSSLQEI</sequence>
<evidence type="ECO:0000313" key="1">
    <source>
        <dbReference type="EMBL" id="KAJ8705011.1"/>
    </source>
</evidence>
<evidence type="ECO:0000313" key="2">
    <source>
        <dbReference type="Proteomes" id="UP001231649"/>
    </source>
</evidence>
<organism evidence="1 2">
    <name type="scientific">Mythimna loreyi</name>
    <dbReference type="NCBI Taxonomy" id="667449"/>
    <lineage>
        <taxon>Eukaryota</taxon>
        <taxon>Metazoa</taxon>
        <taxon>Ecdysozoa</taxon>
        <taxon>Arthropoda</taxon>
        <taxon>Hexapoda</taxon>
        <taxon>Insecta</taxon>
        <taxon>Pterygota</taxon>
        <taxon>Neoptera</taxon>
        <taxon>Endopterygota</taxon>
        <taxon>Lepidoptera</taxon>
        <taxon>Glossata</taxon>
        <taxon>Ditrysia</taxon>
        <taxon>Noctuoidea</taxon>
        <taxon>Noctuidae</taxon>
        <taxon>Noctuinae</taxon>
        <taxon>Hadenini</taxon>
        <taxon>Mythimna</taxon>
    </lineage>
</organism>
<proteinExistence type="predicted"/>
<keyword evidence="2" id="KW-1185">Reference proteome</keyword>
<accession>A0ACC2Q044</accession>
<comment type="caution">
    <text evidence="1">The sequence shown here is derived from an EMBL/GenBank/DDBJ whole genome shotgun (WGS) entry which is preliminary data.</text>
</comment>
<gene>
    <name evidence="1" type="ORF">PYW08_012331</name>
</gene>